<comment type="similarity">
    <text evidence="2">Belongs to the OXA1/ALB3/YidC family.</text>
</comment>
<feature type="transmembrane region" description="Helical" evidence="6">
    <location>
        <begin position="164"/>
        <end position="185"/>
    </location>
</feature>
<keyword evidence="3 6" id="KW-0812">Transmembrane</keyword>
<dbReference type="HOGENOM" id="CLU_806514_0_0_1"/>
<dbReference type="AlphaFoldDB" id="A0A067MMG5"/>
<dbReference type="GO" id="GO:0033617">
    <property type="term" value="P:mitochondrial respiratory chain complex IV assembly"/>
    <property type="evidence" value="ECO:0007669"/>
    <property type="project" value="TreeGrafter"/>
</dbReference>
<protein>
    <submittedName>
        <fullName evidence="7">Uncharacterized protein</fullName>
    </submittedName>
</protein>
<evidence type="ECO:0000256" key="6">
    <source>
        <dbReference type="SAM" id="Phobius"/>
    </source>
</evidence>
<dbReference type="GO" id="GO:0032979">
    <property type="term" value="P:protein insertion into mitochondrial inner membrane from matrix"/>
    <property type="evidence" value="ECO:0007669"/>
    <property type="project" value="TreeGrafter"/>
</dbReference>
<dbReference type="FunCoup" id="A0A067MMG5">
    <property type="interactions" value="39"/>
</dbReference>
<dbReference type="PANTHER" id="PTHR12428:SF65">
    <property type="entry name" value="CYTOCHROME C OXIDASE ASSEMBLY PROTEIN COX18, MITOCHONDRIAL"/>
    <property type="match status" value="1"/>
</dbReference>
<name>A0A067MMG5_BOTB1</name>
<keyword evidence="8" id="KW-1185">Reference proteome</keyword>
<dbReference type="InterPro" id="IPR001708">
    <property type="entry name" value="YidC/ALB3/OXA1/COX18"/>
</dbReference>
<dbReference type="Proteomes" id="UP000027195">
    <property type="component" value="Unassembled WGS sequence"/>
</dbReference>
<sequence>MLARRLALSARSSTLASLRYVPRNHWRPVPSTSRAFSMSPLETLSTTFLELGATVSTLPLPGWIGPYSATIIFITMCLRFGITLPISIWSRNRIARLRDIVQPELKHLEKEYALGFKEEVAKKRLPAEKVKVEFEKFKEETGPLLVKKRTELLKLHRCHPIPTFALPLVHVPFFVLYSFTLQQAATTLGTPLFNETFFSDGSLAQSDPTGFFPIAVGLTSLAGLEISRYFTSDKKKARWEQLLEQGLRGLSVLVIAIATQAPGAVTLYWLSSTSWTFVQNVVLGYTDRQRRDLVARQAQRAGLITPRFVPRHEQKMGGTTAHLVLVLLGVRVEKRLADTAEFQS</sequence>
<evidence type="ECO:0000256" key="4">
    <source>
        <dbReference type="ARBA" id="ARBA00022989"/>
    </source>
</evidence>
<dbReference type="PANTHER" id="PTHR12428">
    <property type="entry name" value="OXA1"/>
    <property type="match status" value="1"/>
</dbReference>
<dbReference type="EMBL" id="KL198048">
    <property type="protein sequence ID" value="KDQ12766.1"/>
    <property type="molecule type" value="Genomic_DNA"/>
</dbReference>
<keyword evidence="5 6" id="KW-0472">Membrane</keyword>
<accession>A0A067MMG5</accession>
<evidence type="ECO:0000313" key="8">
    <source>
        <dbReference type="Proteomes" id="UP000027195"/>
    </source>
</evidence>
<proteinExistence type="inferred from homology"/>
<dbReference type="GO" id="GO:0032977">
    <property type="term" value="F:membrane insertase activity"/>
    <property type="evidence" value="ECO:0007669"/>
    <property type="project" value="InterPro"/>
</dbReference>
<feature type="transmembrane region" description="Helical" evidence="6">
    <location>
        <begin position="210"/>
        <end position="230"/>
    </location>
</feature>
<dbReference type="GO" id="GO:0005743">
    <property type="term" value="C:mitochondrial inner membrane"/>
    <property type="evidence" value="ECO:0007669"/>
    <property type="project" value="TreeGrafter"/>
</dbReference>
<evidence type="ECO:0000256" key="2">
    <source>
        <dbReference type="ARBA" id="ARBA00009877"/>
    </source>
</evidence>
<comment type="subcellular location">
    <subcellularLocation>
        <location evidence="1">Membrane</location>
        <topology evidence="1">Multi-pass membrane protein</topology>
    </subcellularLocation>
</comment>
<dbReference type="OrthoDB" id="2436667at2759"/>
<evidence type="ECO:0000256" key="5">
    <source>
        <dbReference type="ARBA" id="ARBA00023136"/>
    </source>
</evidence>
<keyword evidence="4 6" id="KW-1133">Transmembrane helix</keyword>
<organism evidence="7 8">
    <name type="scientific">Botryobasidium botryosum (strain FD-172 SS1)</name>
    <dbReference type="NCBI Taxonomy" id="930990"/>
    <lineage>
        <taxon>Eukaryota</taxon>
        <taxon>Fungi</taxon>
        <taxon>Dikarya</taxon>
        <taxon>Basidiomycota</taxon>
        <taxon>Agaricomycotina</taxon>
        <taxon>Agaricomycetes</taxon>
        <taxon>Cantharellales</taxon>
        <taxon>Botryobasidiaceae</taxon>
        <taxon>Botryobasidium</taxon>
    </lineage>
</organism>
<evidence type="ECO:0000256" key="1">
    <source>
        <dbReference type="ARBA" id="ARBA00004141"/>
    </source>
</evidence>
<evidence type="ECO:0000256" key="3">
    <source>
        <dbReference type="ARBA" id="ARBA00022692"/>
    </source>
</evidence>
<feature type="transmembrane region" description="Helical" evidence="6">
    <location>
        <begin position="250"/>
        <end position="270"/>
    </location>
</feature>
<dbReference type="InParanoid" id="A0A067MMG5"/>
<evidence type="ECO:0000313" key="7">
    <source>
        <dbReference type="EMBL" id="KDQ12766.1"/>
    </source>
</evidence>
<dbReference type="STRING" id="930990.A0A067MMG5"/>
<gene>
    <name evidence="7" type="ORF">BOTBODRAFT_189028</name>
</gene>
<feature type="transmembrane region" description="Helical" evidence="6">
    <location>
        <begin position="67"/>
        <end position="89"/>
    </location>
</feature>
<reference evidence="8" key="1">
    <citation type="journal article" date="2014" name="Proc. Natl. Acad. Sci. U.S.A.">
        <title>Extensive sampling of basidiomycete genomes demonstrates inadequacy of the white-rot/brown-rot paradigm for wood decay fungi.</title>
        <authorList>
            <person name="Riley R."/>
            <person name="Salamov A.A."/>
            <person name="Brown D.W."/>
            <person name="Nagy L.G."/>
            <person name="Floudas D."/>
            <person name="Held B.W."/>
            <person name="Levasseur A."/>
            <person name="Lombard V."/>
            <person name="Morin E."/>
            <person name="Otillar R."/>
            <person name="Lindquist E.A."/>
            <person name="Sun H."/>
            <person name="LaButti K.M."/>
            <person name="Schmutz J."/>
            <person name="Jabbour D."/>
            <person name="Luo H."/>
            <person name="Baker S.E."/>
            <person name="Pisabarro A.G."/>
            <person name="Walton J.D."/>
            <person name="Blanchette R.A."/>
            <person name="Henrissat B."/>
            <person name="Martin F."/>
            <person name="Cullen D."/>
            <person name="Hibbett D.S."/>
            <person name="Grigoriev I.V."/>
        </authorList>
    </citation>
    <scope>NUCLEOTIDE SEQUENCE [LARGE SCALE GENOMIC DNA]</scope>
    <source>
        <strain evidence="8">FD-172 SS1</strain>
    </source>
</reference>